<dbReference type="EMBL" id="JAPDRP010000022">
    <property type="protein sequence ID" value="KAJ9637759.1"/>
    <property type="molecule type" value="Genomic_DNA"/>
</dbReference>
<evidence type="ECO:0000313" key="1">
    <source>
        <dbReference type="EMBL" id="KAJ9637759.1"/>
    </source>
</evidence>
<proteinExistence type="predicted"/>
<name>A0ACC2YRF2_9PEZI</name>
<keyword evidence="2" id="KW-1185">Reference proteome</keyword>
<organism evidence="1 2">
    <name type="scientific">Coniosporium tulheliwenetii</name>
    <dbReference type="NCBI Taxonomy" id="3383036"/>
    <lineage>
        <taxon>Eukaryota</taxon>
        <taxon>Fungi</taxon>
        <taxon>Dikarya</taxon>
        <taxon>Ascomycota</taxon>
        <taxon>Pezizomycotina</taxon>
        <taxon>Dothideomycetes</taxon>
        <taxon>Dothideomycetes incertae sedis</taxon>
        <taxon>Coniosporium</taxon>
    </lineage>
</organism>
<gene>
    <name evidence="1" type="primary">RPS29</name>
    <name evidence="1" type="ORF">H2199_007250</name>
</gene>
<reference evidence="1" key="1">
    <citation type="submission" date="2022-10" db="EMBL/GenBank/DDBJ databases">
        <title>Culturing micro-colonial fungi from biological soil crusts in the Mojave desert and describing Neophaeococcomyces mojavensis, and introducing the new genera and species Taxawa tesnikishii.</title>
        <authorList>
            <person name="Kurbessoian T."/>
            <person name="Stajich J.E."/>
        </authorList>
    </citation>
    <scope>NUCLEOTIDE SEQUENCE</scope>
    <source>
        <strain evidence="1">JES_115</strain>
    </source>
</reference>
<comment type="caution">
    <text evidence="1">The sequence shown here is derived from an EMBL/GenBank/DDBJ whole genome shotgun (WGS) entry which is preliminary data.</text>
</comment>
<dbReference type="Proteomes" id="UP001172680">
    <property type="component" value="Unassembled WGS sequence"/>
</dbReference>
<protein>
    <submittedName>
        <fullName evidence="1">40S ribosomal protein S29</fullName>
    </submittedName>
</protein>
<sequence>MSHESVWYSRPRTYGKGARSWCVAHYSLSSQKSALARIRAQEEQRGRVCTHRAGLIRKYGLNICRQCFREKSQDIGFVKVWTPQISGLQGGLARRLERVFQKALLRY</sequence>
<accession>A0ACC2YRF2</accession>
<keyword evidence="1" id="KW-0689">Ribosomal protein</keyword>
<evidence type="ECO:0000313" key="2">
    <source>
        <dbReference type="Proteomes" id="UP001172680"/>
    </source>
</evidence>
<keyword evidence="1" id="KW-0687">Ribonucleoprotein</keyword>